<accession>A0ABT3QDW9</accession>
<sequence>MTPENLLFAVAMQNILQRNALLHAQRLKLLPFIDRPQRGDQAGA</sequence>
<name>A0ABT3QDW9_9PROT</name>
<organism evidence="1 2">
    <name type="scientific">Acetobacter thailandicus</name>
    <dbReference type="NCBI Taxonomy" id="1502842"/>
    <lineage>
        <taxon>Bacteria</taxon>
        <taxon>Pseudomonadati</taxon>
        <taxon>Pseudomonadota</taxon>
        <taxon>Alphaproteobacteria</taxon>
        <taxon>Acetobacterales</taxon>
        <taxon>Acetobacteraceae</taxon>
        <taxon>Acetobacter</taxon>
    </lineage>
</organism>
<dbReference type="RefSeq" id="WP_265792739.1">
    <property type="nucleotide sequence ID" value="NZ_JAERKY010000005.1"/>
</dbReference>
<evidence type="ECO:0008006" key="3">
    <source>
        <dbReference type="Google" id="ProtNLM"/>
    </source>
</evidence>
<comment type="caution">
    <text evidence="1">The sequence shown here is derived from an EMBL/GenBank/DDBJ whole genome shotgun (WGS) entry which is preliminary data.</text>
</comment>
<dbReference type="Proteomes" id="UP001301152">
    <property type="component" value="Unassembled WGS sequence"/>
</dbReference>
<keyword evidence="2" id="KW-1185">Reference proteome</keyword>
<gene>
    <name evidence="1" type="ORF">OQ497_05740</name>
</gene>
<reference evidence="1 2" key="1">
    <citation type="submission" date="2022-11" db="EMBL/GenBank/DDBJ databases">
        <title>Genome sequencing of Acetobacter type strain.</title>
        <authorList>
            <person name="Heo J."/>
            <person name="Lee D."/>
            <person name="Han B.-H."/>
            <person name="Hong S.-B."/>
            <person name="Kwon S.-W."/>
        </authorList>
    </citation>
    <scope>NUCLEOTIDE SEQUENCE [LARGE SCALE GENOMIC DNA]</scope>
    <source>
        <strain evidence="1 2">KACC 21253</strain>
    </source>
</reference>
<evidence type="ECO:0000313" key="2">
    <source>
        <dbReference type="Proteomes" id="UP001301152"/>
    </source>
</evidence>
<proteinExistence type="predicted"/>
<dbReference type="EMBL" id="JAPIUZ010000002">
    <property type="protein sequence ID" value="MCX2563465.1"/>
    <property type="molecule type" value="Genomic_DNA"/>
</dbReference>
<evidence type="ECO:0000313" key="1">
    <source>
        <dbReference type="EMBL" id="MCX2563465.1"/>
    </source>
</evidence>
<protein>
    <recommendedName>
        <fullName evidence="3">Transposase</fullName>
    </recommendedName>
</protein>